<dbReference type="InParanoid" id="W5N017"/>
<dbReference type="AlphaFoldDB" id="W5N017"/>
<evidence type="ECO:0000313" key="3">
    <source>
        <dbReference type="Proteomes" id="UP000018468"/>
    </source>
</evidence>
<dbReference type="eggNOG" id="KOG0312">
    <property type="taxonomic scope" value="Eukaryota"/>
</dbReference>
<dbReference type="EMBL" id="AHAT01016728">
    <property type="status" value="NOT_ANNOTATED_CDS"/>
    <property type="molecule type" value="Genomic_DNA"/>
</dbReference>
<evidence type="ECO:0000256" key="1">
    <source>
        <dbReference type="SAM" id="MobiDB-lite"/>
    </source>
</evidence>
<dbReference type="Bgee" id="ENSLOCG00000011375">
    <property type="expression patterns" value="Expressed in brain and 3 other cell types or tissues"/>
</dbReference>
<reference evidence="2" key="2">
    <citation type="submission" date="2025-08" db="UniProtKB">
        <authorList>
            <consortium name="Ensembl"/>
        </authorList>
    </citation>
    <scope>IDENTIFICATION</scope>
</reference>
<dbReference type="GeneTree" id="ENSGT00950000183062"/>
<dbReference type="Ensembl" id="ENSLOCT00000014005.1">
    <property type="protein sequence ID" value="ENSLOCP00000013976.1"/>
    <property type="gene ID" value="ENSLOCG00000011375.1"/>
</dbReference>
<organism evidence="2 3">
    <name type="scientific">Lepisosteus oculatus</name>
    <name type="common">Spotted gar</name>
    <dbReference type="NCBI Taxonomy" id="7918"/>
    <lineage>
        <taxon>Eukaryota</taxon>
        <taxon>Metazoa</taxon>
        <taxon>Chordata</taxon>
        <taxon>Craniata</taxon>
        <taxon>Vertebrata</taxon>
        <taxon>Euteleostomi</taxon>
        <taxon>Actinopterygii</taxon>
        <taxon>Neopterygii</taxon>
        <taxon>Holostei</taxon>
        <taxon>Semionotiformes</taxon>
        <taxon>Lepisosteidae</taxon>
        <taxon>Lepisosteus</taxon>
    </lineage>
</organism>
<dbReference type="PANTHER" id="PTHR15545">
    <property type="entry name" value="PDZ DOMAIN CONTAINING RING FINGER PROTEIN 3, 4"/>
    <property type="match status" value="1"/>
</dbReference>
<feature type="compositionally biased region" description="Basic and acidic residues" evidence="1">
    <location>
        <begin position="48"/>
        <end position="62"/>
    </location>
</feature>
<feature type="region of interest" description="Disordered" evidence="1">
    <location>
        <begin position="1"/>
        <end position="86"/>
    </location>
</feature>
<feature type="region of interest" description="Disordered" evidence="1">
    <location>
        <begin position="147"/>
        <end position="170"/>
    </location>
</feature>
<evidence type="ECO:0000313" key="2">
    <source>
        <dbReference type="Ensembl" id="ENSLOCP00000013976.1"/>
    </source>
</evidence>
<reference evidence="3" key="1">
    <citation type="submission" date="2011-12" db="EMBL/GenBank/DDBJ databases">
        <title>The Draft Genome of Lepisosteus oculatus.</title>
        <authorList>
            <consortium name="The Broad Institute Genome Assembly &amp; Analysis Group"/>
            <consortium name="Computational R&amp;D Group"/>
            <consortium name="and Sequencing Platform"/>
            <person name="Di Palma F."/>
            <person name="Alfoldi J."/>
            <person name="Johnson J."/>
            <person name="Berlin A."/>
            <person name="Gnerre S."/>
            <person name="Jaffe D."/>
            <person name="MacCallum I."/>
            <person name="Young S."/>
            <person name="Walker B.J."/>
            <person name="Lander E.S."/>
            <person name="Lindblad-Toh K."/>
        </authorList>
    </citation>
    <scope>NUCLEOTIDE SEQUENCE [LARGE SCALE GENOMIC DNA]</scope>
</reference>
<feature type="region of interest" description="Disordered" evidence="1">
    <location>
        <begin position="223"/>
        <end position="245"/>
    </location>
</feature>
<name>W5N017_LEPOC</name>
<dbReference type="PANTHER" id="PTHR15545:SF4">
    <property type="entry name" value="PDZ DOMAIN-CONTAINING PROTEIN 4"/>
    <property type="match status" value="1"/>
</dbReference>
<feature type="compositionally biased region" description="Basic and acidic residues" evidence="1">
    <location>
        <begin position="1"/>
        <end position="12"/>
    </location>
</feature>
<accession>W5N017</accession>
<protein>
    <submittedName>
        <fullName evidence="2">Uncharacterized protein</fullName>
    </submittedName>
</protein>
<keyword evidence="3" id="KW-1185">Reference proteome</keyword>
<dbReference type="HOGENOM" id="CLU_933707_0_0_1"/>
<dbReference type="InterPro" id="IPR051971">
    <property type="entry name" value="E3_ubiquitin-PDZ_ligase"/>
</dbReference>
<proteinExistence type="predicted"/>
<dbReference type="Proteomes" id="UP000018468">
    <property type="component" value="Linkage group LG3"/>
</dbReference>
<sequence>MQEKDSLADVRGRGSQQGEPPSSERRQASHSAAQEYKTPPEQPHHRKPAQDSTHKPSQDDKIKHSKVGCHSGSWPRGTAEDNRGILPGDICRRGLSDRLGPLECSKKTEKLASKGASARGDGRCQTSYHTQQDCAAGSWPKAARGCSQKAGLHSTQEGDLPKSKKGLPNPRVLRNQLLKARASRLADERGGVTTDEEMRSEVKMGRYWSKTERRRHLLTAREQRQRRLARGSGGEGARRKEASSVVLELSNRKRTQLRNRKLLDSWTTIEELLTHGTKTAVGTSEIMCPSPLLSVTTV</sequence>
<reference evidence="2" key="3">
    <citation type="submission" date="2025-09" db="UniProtKB">
        <authorList>
            <consortium name="Ensembl"/>
        </authorList>
    </citation>
    <scope>IDENTIFICATION</scope>
</reference>